<dbReference type="SMART" id="SM00091">
    <property type="entry name" value="PAS"/>
    <property type="match status" value="2"/>
</dbReference>
<reference evidence="7 8" key="1">
    <citation type="submission" date="2015-03" db="EMBL/GenBank/DDBJ databases">
        <authorList>
            <person name="Hassan Y.I."/>
            <person name="Lepp D."/>
            <person name="Zhou T."/>
        </authorList>
    </citation>
    <scope>NUCLEOTIDE SEQUENCE [LARGE SCALE GENOMIC DNA]</scope>
    <source>
        <strain evidence="7 8">DSM 17137</strain>
    </source>
</reference>
<feature type="compositionally biased region" description="Acidic residues" evidence="5">
    <location>
        <begin position="346"/>
        <end position="356"/>
    </location>
</feature>
<dbReference type="STRING" id="1121477.SAMN02745223_02411"/>
<dbReference type="Pfam" id="PF13188">
    <property type="entry name" value="PAS_8"/>
    <property type="match status" value="1"/>
</dbReference>
<dbReference type="PATRIC" id="fig|1121477.3.peg.1997"/>
<dbReference type="Pfam" id="PF00512">
    <property type="entry name" value="HisKA"/>
    <property type="match status" value="1"/>
</dbReference>
<evidence type="ECO:0000256" key="4">
    <source>
        <dbReference type="ARBA" id="ARBA00022737"/>
    </source>
</evidence>
<dbReference type="Gene3D" id="3.30.565.10">
    <property type="entry name" value="Histidine kinase-like ATPase, C-terminal domain"/>
    <property type="match status" value="1"/>
</dbReference>
<dbReference type="InterPro" id="IPR003661">
    <property type="entry name" value="HisK_dim/P_dom"/>
</dbReference>
<organism evidence="7 8">
    <name type="scientific">Devosia limi DSM 17137</name>
    <dbReference type="NCBI Taxonomy" id="1121477"/>
    <lineage>
        <taxon>Bacteria</taxon>
        <taxon>Pseudomonadati</taxon>
        <taxon>Pseudomonadota</taxon>
        <taxon>Alphaproteobacteria</taxon>
        <taxon>Hyphomicrobiales</taxon>
        <taxon>Devosiaceae</taxon>
        <taxon>Devosia</taxon>
    </lineage>
</organism>
<proteinExistence type="predicted"/>
<dbReference type="InterPro" id="IPR005467">
    <property type="entry name" value="His_kinase_dom"/>
</dbReference>
<dbReference type="Gene3D" id="1.10.287.130">
    <property type="match status" value="1"/>
</dbReference>
<name>A0A0F5LUM4_9HYPH</name>
<accession>A0A0F5LUM4</accession>
<protein>
    <recommendedName>
        <fullName evidence="2">histidine kinase</fullName>
        <ecNumber evidence="2">2.7.13.3</ecNumber>
    </recommendedName>
</protein>
<dbReference type="InterPro" id="IPR006970">
    <property type="entry name" value="PT"/>
</dbReference>
<dbReference type="PROSITE" id="PS50109">
    <property type="entry name" value="HIS_KIN"/>
    <property type="match status" value="1"/>
</dbReference>
<evidence type="ECO:0000256" key="1">
    <source>
        <dbReference type="ARBA" id="ARBA00000085"/>
    </source>
</evidence>
<evidence type="ECO:0000256" key="5">
    <source>
        <dbReference type="SAM" id="MobiDB-lite"/>
    </source>
</evidence>
<dbReference type="EC" id="2.7.13.3" evidence="2"/>
<dbReference type="SUPFAM" id="SSF55874">
    <property type="entry name" value="ATPase domain of HSP90 chaperone/DNA topoisomerase II/histidine kinase"/>
    <property type="match status" value="1"/>
</dbReference>
<dbReference type="Pfam" id="PF04886">
    <property type="entry name" value="PT"/>
    <property type="match status" value="2"/>
</dbReference>
<dbReference type="CDD" id="cd00130">
    <property type="entry name" value="PAS"/>
    <property type="match status" value="1"/>
</dbReference>
<dbReference type="Proteomes" id="UP000033608">
    <property type="component" value="Unassembled WGS sequence"/>
</dbReference>
<evidence type="ECO:0000313" key="8">
    <source>
        <dbReference type="Proteomes" id="UP000033608"/>
    </source>
</evidence>
<dbReference type="PANTHER" id="PTHR36489">
    <property type="entry name" value="PROTEIN-COUPLED RECEPTOR GPR1, PUTATIVE-RELATED"/>
    <property type="match status" value="1"/>
</dbReference>
<feature type="compositionally biased region" description="Basic and acidic residues" evidence="5">
    <location>
        <begin position="319"/>
        <end position="335"/>
    </location>
</feature>
<feature type="compositionally biased region" description="Low complexity" evidence="5">
    <location>
        <begin position="460"/>
        <end position="479"/>
    </location>
</feature>
<feature type="region of interest" description="Disordered" evidence="5">
    <location>
        <begin position="134"/>
        <end position="356"/>
    </location>
</feature>
<feature type="compositionally biased region" description="Pro residues" evidence="5">
    <location>
        <begin position="542"/>
        <end position="551"/>
    </location>
</feature>
<evidence type="ECO:0000259" key="6">
    <source>
        <dbReference type="PROSITE" id="PS50109"/>
    </source>
</evidence>
<dbReference type="AlphaFoldDB" id="A0A0F5LUM4"/>
<dbReference type="OrthoDB" id="9813151at2"/>
<dbReference type="SUPFAM" id="SSF47384">
    <property type="entry name" value="Homodimeric domain of signal transducing histidine kinase"/>
    <property type="match status" value="1"/>
</dbReference>
<dbReference type="GO" id="GO:0000155">
    <property type="term" value="F:phosphorelay sensor kinase activity"/>
    <property type="evidence" value="ECO:0007669"/>
    <property type="project" value="InterPro"/>
</dbReference>
<sequence length="1024" mass="108240">MTADWTTSPTGSRVLQHNADPRPAWLWSQDGNQLLWHNDAAALFLAKLKKSGLKLAAPAVPIKGQVARNIRLGSPGRTSLARIQFLAGSKPTSLTCATTPLHWRDGQMALLIVGVDPIDADILAAAMPARDAVTPEAPEVSEPIAVAPEEVAPVATEEPSAEPTEEPSAEPTEEPSAEPTEEPSAEPTEEPSAEPTEEPSAEPTEEPSAEPTEEPSAEPTEEPSAEPTEEPSAEPTEEPSAEPTEEPSAEPTEEPSAEPTEEPSAEPTEEPSAEPTDDSFQELAEAMVEAAAWADPESIDPDETRPEAPYESIAEAIAADDHAYERELDNWRAADQEQVYAPAAEAEPDGTDEPDPVVAAEAEEEPVTIQSLSDLIDRLAADSALFTPLTDADDLLLSAEADDAEIEAGQIDIDGDEFVFAAEDEPDENADAEADLDDLARLDGVDGERLSAVAEITAAATAASTTPTDEPEPGAVAEAAADEEAVRKMEAALAALGPIVARAEANPPPDAERVERVSRYNFDELSRILTDRVGDPAQQPREPLPSQPAPIPASSGALINLGGETLVLNRLPLGILVFRDQQVLFANRAITEMVGYDSVEQLRNAGLASVFPATGPDGQEAGPVNHLVQRDGTLVPVTARLQSISWQGRPALMLSASTTEVRTGHEAAVRAFAEGLADMRGDGFFEANRAGTLSAINGRAGKALGVDEGALTGKPLANVIVPADLPALREFLERPARFAETARPCITLRGIGRGADIMIFAQGQAGVLAGYFGFVNARTPAAPLQISGGTDGDPALLARISRGVRRPLNTIIGFSDLIRSSSFGAQGNERYESYAQDITTAGHEIAALVDELDDYTRLRDGRYLPQRASIDLTGLLESCVVRIRHQAASSRVIVRNAISEFLPRVTADRASLAQAVLNLLASAIDQTPAGGAVVISAQREDDGGIAIHVRDSSTNPVDMAERFVVFRDGVGRDGQMLAPVRSSVGLALTRSLLAVNAFSLSVDPAGNHGMLFSLVIPSDLVDRA</sequence>
<gene>
    <name evidence="7" type="ORF">VW29_04590</name>
</gene>
<feature type="domain" description="Histidine kinase" evidence="6">
    <location>
        <begin position="799"/>
        <end position="1020"/>
    </location>
</feature>
<dbReference type="CDD" id="cd00082">
    <property type="entry name" value="HisKA"/>
    <property type="match status" value="1"/>
</dbReference>
<keyword evidence="4" id="KW-0677">Repeat</keyword>
<feature type="region of interest" description="Disordered" evidence="5">
    <location>
        <begin position="460"/>
        <end position="481"/>
    </location>
</feature>
<feature type="compositionally biased region" description="Low complexity" evidence="5">
    <location>
        <begin position="282"/>
        <end position="296"/>
    </location>
</feature>
<dbReference type="EMBL" id="LAJF01000042">
    <property type="protein sequence ID" value="KKB86018.1"/>
    <property type="molecule type" value="Genomic_DNA"/>
</dbReference>
<dbReference type="InterPro" id="IPR036890">
    <property type="entry name" value="HATPase_C_sf"/>
</dbReference>
<evidence type="ECO:0000313" key="7">
    <source>
        <dbReference type="EMBL" id="KKB86018.1"/>
    </source>
</evidence>
<keyword evidence="8" id="KW-1185">Reference proteome</keyword>
<dbReference type="PANTHER" id="PTHR36489:SF2">
    <property type="entry name" value="APPLE DOMAIN-CONTAINING PROTEIN"/>
    <property type="match status" value="1"/>
</dbReference>
<dbReference type="SUPFAM" id="SSF55785">
    <property type="entry name" value="PYP-like sensor domain (PAS domain)"/>
    <property type="match status" value="1"/>
</dbReference>
<dbReference type="SMART" id="SM00388">
    <property type="entry name" value="HisKA"/>
    <property type="match status" value="1"/>
</dbReference>
<dbReference type="InterPro" id="IPR035965">
    <property type="entry name" value="PAS-like_dom_sf"/>
</dbReference>
<feature type="region of interest" description="Disordered" evidence="5">
    <location>
        <begin position="530"/>
        <end position="551"/>
    </location>
</feature>
<comment type="catalytic activity">
    <reaction evidence="1">
        <text>ATP + protein L-histidine = ADP + protein N-phospho-L-histidine.</text>
        <dbReference type="EC" id="2.7.13.3"/>
    </reaction>
</comment>
<dbReference type="InterPro" id="IPR036097">
    <property type="entry name" value="HisK_dim/P_sf"/>
</dbReference>
<comment type="caution">
    <text evidence="7">The sequence shown here is derived from an EMBL/GenBank/DDBJ whole genome shotgun (WGS) entry which is preliminary data.</text>
</comment>
<dbReference type="InterPro" id="IPR000014">
    <property type="entry name" value="PAS"/>
</dbReference>
<evidence type="ECO:0000256" key="2">
    <source>
        <dbReference type="ARBA" id="ARBA00012438"/>
    </source>
</evidence>
<dbReference type="RefSeq" id="WP_046134122.1">
    <property type="nucleotide sequence ID" value="NZ_LAJF01000042.1"/>
</dbReference>
<keyword evidence="3" id="KW-0732">Signal</keyword>
<feature type="compositionally biased region" description="Acidic residues" evidence="5">
    <location>
        <begin position="159"/>
        <end position="280"/>
    </location>
</feature>
<evidence type="ECO:0000256" key="3">
    <source>
        <dbReference type="ARBA" id="ARBA00022729"/>
    </source>
</evidence>
<feature type="compositionally biased region" description="Low complexity" evidence="5">
    <location>
        <begin position="135"/>
        <end position="158"/>
    </location>
</feature>